<reference evidence="9 10" key="1">
    <citation type="journal article" date="2008" name="Nature">
        <title>Genome analysis of the platypus reveals unique signatures of evolution.</title>
        <authorList>
            <person name="Warren W.C."/>
            <person name="Hillier L.W."/>
            <person name="Marshall Graves J.A."/>
            <person name="Birney E."/>
            <person name="Ponting C.P."/>
            <person name="Grutzner F."/>
            <person name="Belov K."/>
            <person name="Miller W."/>
            <person name="Clarke L."/>
            <person name="Chinwalla A.T."/>
            <person name="Yang S.P."/>
            <person name="Heger A."/>
            <person name="Locke D.P."/>
            <person name="Miethke P."/>
            <person name="Waters P.D."/>
            <person name="Veyrunes F."/>
            <person name="Fulton L."/>
            <person name="Fulton B."/>
            <person name="Graves T."/>
            <person name="Wallis J."/>
            <person name="Puente X.S."/>
            <person name="Lopez-Otin C."/>
            <person name="Ordonez G.R."/>
            <person name="Eichler E.E."/>
            <person name="Chen L."/>
            <person name="Cheng Z."/>
            <person name="Deakin J.E."/>
            <person name="Alsop A."/>
            <person name="Thompson K."/>
            <person name="Kirby P."/>
            <person name="Papenfuss A.T."/>
            <person name="Wakefield M.J."/>
            <person name="Olender T."/>
            <person name="Lancet D."/>
            <person name="Huttley G.A."/>
            <person name="Smit A.F."/>
            <person name="Pask A."/>
            <person name="Temple-Smith P."/>
            <person name="Batzer M.A."/>
            <person name="Walker J.A."/>
            <person name="Konkel M.K."/>
            <person name="Harris R.S."/>
            <person name="Whittington C.M."/>
            <person name="Wong E.S."/>
            <person name="Gemmell N.J."/>
            <person name="Buschiazzo E."/>
            <person name="Vargas Jentzsch I.M."/>
            <person name="Merkel A."/>
            <person name="Schmitz J."/>
            <person name="Zemann A."/>
            <person name="Churakov G."/>
            <person name="Kriegs J.O."/>
            <person name="Brosius J."/>
            <person name="Murchison E.P."/>
            <person name="Sachidanandam R."/>
            <person name="Smith C."/>
            <person name="Hannon G.J."/>
            <person name="Tsend-Ayush E."/>
            <person name="McMillan D."/>
            <person name="Attenborough R."/>
            <person name="Rens W."/>
            <person name="Ferguson-Smith M."/>
            <person name="Lefevre C.M."/>
            <person name="Sharp J.A."/>
            <person name="Nicholas K.R."/>
            <person name="Ray D.A."/>
            <person name="Kube M."/>
            <person name="Reinhardt R."/>
            <person name="Pringle T.H."/>
            <person name="Taylor J."/>
            <person name="Jones R.C."/>
            <person name="Nixon B."/>
            <person name="Dacheux J.L."/>
            <person name="Niwa H."/>
            <person name="Sekita Y."/>
            <person name="Huang X."/>
            <person name="Stark A."/>
            <person name="Kheradpour P."/>
            <person name="Kellis M."/>
            <person name="Flicek P."/>
            <person name="Chen Y."/>
            <person name="Webber C."/>
            <person name="Hardison R."/>
            <person name="Nelson J."/>
            <person name="Hallsworth-Pepin K."/>
            <person name="Delehaunty K."/>
            <person name="Markovic C."/>
            <person name="Minx P."/>
            <person name="Feng Y."/>
            <person name="Kremitzki C."/>
            <person name="Mitreva M."/>
            <person name="Glasscock J."/>
            <person name="Wylie T."/>
            <person name="Wohldmann P."/>
            <person name="Thiru P."/>
            <person name="Nhan M.N."/>
            <person name="Pohl C.S."/>
            <person name="Smith S.M."/>
            <person name="Hou S."/>
            <person name="Nefedov M."/>
            <person name="de Jong P.J."/>
            <person name="Renfree M.B."/>
            <person name="Mardis E.R."/>
            <person name="Wilson R.K."/>
        </authorList>
    </citation>
    <scope>NUCLEOTIDE SEQUENCE [LARGE SCALE GENOMIC DNA]</scope>
    <source>
        <strain evidence="9 10">Glennie</strain>
    </source>
</reference>
<evidence type="ECO:0000313" key="9">
    <source>
        <dbReference type="Ensembl" id="ENSOANP00000043565.1"/>
    </source>
</evidence>
<keyword evidence="10" id="KW-1185">Reference proteome</keyword>
<dbReference type="Ensembl" id="ENSOANT00000055144.1">
    <property type="protein sequence ID" value="ENSOANP00000043565.1"/>
    <property type="gene ID" value="ENSOANG00000048801.1"/>
</dbReference>
<gene>
    <name evidence="9" type="primary">GLRX</name>
</gene>
<keyword evidence="5" id="KW-0249">Electron transport</keyword>
<evidence type="ECO:0000313" key="10">
    <source>
        <dbReference type="Proteomes" id="UP000002279"/>
    </source>
</evidence>
<proteinExistence type="inferred from homology"/>
<dbReference type="InterPro" id="IPR036249">
    <property type="entry name" value="Thioredoxin-like_sf"/>
</dbReference>
<dbReference type="InterPro" id="IPR002109">
    <property type="entry name" value="Glutaredoxin"/>
</dbReference>
<evidence type="ECO:0000256" key="3">
    <source>
        <dbReference type="ARBA" id="ARBA00013662"/>
    </source>
</evidence>
<dbReference type="RefSeq" id="XP_028914167.1">
    <property type="nucleotide sequence ID" value="XM_029058334.2"/>
</dbReference>
<dbReference type="GO" id="GO:0045838">
    <property type="term" value="P:positive regulation of membrane potential"/>
    <property type="evidence" value="ECO:0007669"/>
    <property type="project" value="Ensembl"/>
</dbReference>
<evidence type="ECO:0000256" key="2">
    <source>
        <dbReference type="ARBA" id="ARBA00007787"/>
    </source>
</evidence>
<dbReference type="GO" id="GO:0005737">
    <property type="term" value="C:cytoplasm"/>
    <property type="evidence" value="ECO:0007669"/>
    <property type="project" value="Ensembl"/>
</dbReference>
<dbReference type="PROSITE" id="PS00195">
    <property type="entry name" value="GLUTAREDOXIN_1"/>
    <property type="match status" value="1"/>
</dbReference>
<dbReference type="PANTHER" id="PTHR46185:SF1">
    <property type="entry name" value="GLUTAREDOXIN-1"/>
    <property type="match status" value="1"/>
</dbReference>
<evidence type="ECO:0000259" key="8">
    <source>
        <dbReference type="Pfam" id="PF00462"/>
    </source>
</evidence>
<dbReference type="InterPro" id="IPR011899">
    <property type="entry name" value="Glutaredoxin_euk/vir"/>
</dbReference>
<comment type="function">
    <text evidence="1">Has a glutathione-disulfide oxidoreductase activity in the presence of NADPH and glutathione reductase. Reduces low molecular weight disulfides and proteins.</text>
</comment>
<dbReference type="Bgee" id="ENSOANG00000048801">
    <property type="expression patterns" value="Expressed in ovary and 8 other cell types or tissues"/>
</dbReference>
<evidence type="ECO:0000256" key="5">
    <source>
        <dbReference type="ARBA" id="ARBA00022982"/>
    </source>
</evidence>
<comment type="similarity">
    <text evidence="2">Belongs to the glutaredoxin family.</text>
</comment>
<reference evidence="9" key="2">
    <citation type="submission" date="2025-08" db="UniProtKB">
        <authorList>
            <consortium name="Ensembl"/>
        </authorList>
    </citation>
    <scope>IDENTIFICATION</scope>
    <source>
        <strain evidence="9">Glennie</strain>
    </source>
</reference>
<name>A0A6I8NRB4_ORNAN</name>
<dbReference type="GO" id="GO:0015038">
    <property type="term" value="F:glutathione disulfide oxidoreductase activity"/>
    <property type="evidence" value="ECO:0000318"/>
    <property type="project" value="GO_Central"/>
</dbReference>
<dbReference type="Gene3D" id="3.40.30.10">
    <property type="entry name" value="Glutaredoxin"/>
    <property type="match status" value="1"/>
</dbReference>
<evidence type="ECO:0000256" key="6">
    <source>
        <dbReference type="ARBA" id="ARBA00023157"/>
    </source>
</evidence>
<dbReference type="SUPFAM" id="SSF52833">
    <property type="entry name" value="Thioredoxin-like"/>
    <property type="match status" value="1"/>
</dbReference>
<dbReference type="OMA" id="KPGHLEC"/>
<dbReference type="GeneID" id="107546812"/>
<dbReference type="PRINTS" id="PR00160">
    <property type="entry name" value="GLUTAREDOXIN"/>
</dbReference>
<keyword evidence="4" id="KW-0813">Transport</keyword>
<dbReference type="CTD" id="2745"/>
<sequence length="107" mass="11866">MAEEFVSSKLGSGLVVVFIKPTCPYCRRARELLLRYPFKPDCLRFVDITVQPDPDAIQDYLHQLTGARTVPRVFIGTRCIGGSSDLTSLDQSGQLLPQLLQIGAVQE</sequence>
<dbReference type="PANTHER" id="PTHR46185">
    <property type="entry name" value="GLUTAREDOXIN-1"/>
    <property type="match status" value="1"/>
</dbReference>
<dbReference type="AlphaFoldDB" id="A0A6I8NRB4"/>
<dbReference type="InterPro" id="IPR014025">
    <property type="entry name" value="Glutaredoxin_subgr"/>
</dbReference>
<dbReference type="PROSITE" id="PS51354">
    <property type="entry name" value="GLUTAREDOXIN_2"/>
    <property type="match status" value="1"/>
</dbReference>
<keyword evidence="6" id="KW-1015">Disulfide bond</keyword>
<dbReference type="Pfam" id="PF00462">
    <property type="entry name" value="Glutaredoxin"/>
    <property type="match status" value="1"/>
</dbReference>
<protein>
    <recommendedName>
        <fullName evidence="3">Glutaredoxin-1</fullName>
    </recommendedName>
</protein>
<dbReference type="GeneTree" id="ENSGT00900000141068"/>
<keyword evidence="7" id="KW-0676">Redox-active center</keyword>
<organism evidence="9 10">
    <name type="scientific">Ornithorhynchus anatinus</name>
    <name type="common">Duckbill platypus</name>
    <dbReference type="NCBI Taxonomy" id="9258"/>
    <lineage>
        <taxon>Eukaryota</taxon>
        <taxon>Metazoa</taxon>
        <taxon>Chordata</taxon>
        <taxon>Craniata</taxon>
        <taxon>Vertebrata</taxon>
        <taxon>Euteleostomi</taxon>
        <taxon>Mammalia</taxon>
        <taxon>Monotremata</taxon>
        <taxon>Ornithorhynchidae</taxon>
        <taxon>Ornithorhynchus</taxon>
    </lineage>
</organism>
<dbReference type="OrthoDB" id="418495at2759"/>
<dbReference type="GO" id="GO:0005634">
    <property type="term" value="C:nucleus"/>
    <property type="evidence" value="ECO:0007669"/>
    <property type="project" value="Ensembl"/>
</dbReference>
<dbReference type="InterPro" id="IPR011767">
    <property type="entry name" value="GLR_AS"/>
</dbReference>
<dbReference type="CDD" id="cd03419">
    <property type="entry name" value="GRX_GRXh_1_2_like"/>
    <property type="match status" value="1"/>
</dbReference>
<dbReference type="NCBIfam" id="TIGR02180">
    <property type="entry name" value="GRX_euk"/>
    <property type="match status" value="1"/>
</dbReference>
<evidence type="ECO:0000256" key="7">
    <source>
        <dbReference type="ARBA" id="ARBA00023284"/>
    </source>
</evidence>
<dbReference type="KEGG" id="oaa:107546812"/>
<evidence type="ECO:0000256" key="1">
    <source>
        <dbReference type="ARBA" id="ARBA00002549"/>
    </source>
</evidence>
<reference evidence="9" key="3">
    <citation type="submission" date="2025-09" db="UniProtKB">
        <authorList>
            <consortium name="Ensembl"/>
        </authorList>
    </citation>
    <scope>IDENTIFICATION</scope>
    <source>
        <strain evidence="9">Glennie</strain>
    </source>
</reference>
<dbReference type="GO" id="GO:0017080">
    <property type="term" value="F:sodium channel regulator activity"/>
    <property type="evidence" value="ECO:0007669"/>
    <property type="project" value="Ensembl"/>
</dbReference>
<dbReference type="InParanoid" id="A0A6I8NRB4"/>
<feature type="domain" description="Glutaredoxin" evidence="8">
    <location>
        <begin position="15"/>
        <end position="80"/>
    </location>
</feature>
<dbReference type="InterPro" id="IPR047185">
    <property type="entry name" value="GLRX1"/>
</dbReference>
<evidence type="ECO:0000256" key="4">
    <source>
        <dbReference type="ARBA" id="ARBA00022448"/>
    </source>
</evidence>
<dbReference type="Proteomes" id="UP000002279">
    <property type="component" value="Chromosome 1"/>
</dbReference>
<dbReference type="FunCoup" id="A0A6I8NRB4">
    <property type="interactions" value="410"/>
</dbReference>
<accession>A0A6I8NRB4</accession>